<feature type="transmembrane region" description="Helical" evidence="2">
    <location>
        <begin position="313"/>
        <end position="336"/>
    </location>
</feature>
<evidence type="ECO:0000313" key="4">
    <source>
        <dbReference type="Proteomes" id="UP001556367"/>
    </source>
</evidence>
<feature type="compositionally biased region" description="Pro residues" evidence="1">
    <location>
        <begin position="682"/>
        <end position="709"/>
    </location>
</feature>
<feature type="transmembrane region" description="Helical" evidence="2">
    <location>
        <begin position="189"/>
        <end position="207"/>
    </location>
</feature>
<gene>
    <name evidence="3" type="ORF">HGRIS_006957</name>
</gene>
<feature type="transmembrane region" description="Helical" evidence="2">
    <location>
        <begin position="32"/>
        <end position="51"/>
    </location>
</feature>
<keyword evidence="2" id="KW-1133">Transmembrane helix</keyword>
<evidence type="ECO:0000256" key="2">
    <source>
        <dbReference type="SAM" id="Phobius"/>
    </source>
</evidence>
<feature type="compositionally biased region" description="Polar residues" evidence="1">
    <location>
        <begin position="670"/>
        <end position="681"/>
    </location>
</feature>
<dbReference type="EMBL" id="JASNQZ010000010">
    <property type="protein sequence ID" value="KAL0952724.1"/>
    <property type="molecule type" value="Genomic_DNA"/>
</dbReference>
<keyword evidence="2" id="KW-0472">Membrane</keyword>
<feature type="region of interest" description="Disordered" evidence="1">
    <location>
        <begin position="611"/>
        <end position="709"/>
    </location>
</feature>
<feature type="compositionally biased region" description="Low complexity" evidence="1">
    <location>
        <begin position="622"/>
        <end position="635"/>
    </location>
</feature>
<feature type="transmembrane region" description="Helical" evidence="2">
    <location>
        <begin position="273"/>
        <end position="293"/>
    </location>
</feature>
<feature type="transmembrane region" description="Helical" evidence="2">
    <location>
        <begin position="356"/>
        <end position="375"/>
    </location>
</feature>
<dbReference type="Proteomes" id="UP001556367">
    <property type="component" value="Unassembled WGS sequence"/>
</dbReference>
<sequence>MAHSNPAVRGNFKYALSRMRLGILWARITSNWFIGIYFALALTSSIVLAALQGVAYSDNYQAVALTDSILDVANVNSFPVVNGDKLKICSVLPNKKTSCTEIIPAAQDRAIQDRGLFAGLNVTEISERLRHKKRHSQVERRDLSITRKLNADNVIEGVRLGEDVELSMECVTSIVWIHETLREAKSEDVVILVFDIWLFSLGLLAVLTESIPHLIASVAAHIIGTIWAAVRIRMAQSWLDMYKRYIVEGSCNGTDFLGAWWDVRARHATPVLFINALATFAMAYISLNIYRLYSKASFGRAGTSAIVQRTYKFVLLFSALLQIAGFFNLAAAAIWIDKITTGAVKSIVSHAPIYEGLFIVIAILLIPWMITGWMSVRRESRIMFIVFSLIGSFPLTMTPFMFASDVYSLVFREWPFFATITITAYVLVVSTLATGIFCRLQFGKGLAHFLKVEQQLEDIDFTPVYMSNDPEKQSDSSRFSLSGELPFPEETVTKRLRAVPSIDLASPSDTTSVRTSIFAASSLSRSRVSSLINALPLPPPLRLSSSQVQVNVQAPSPQLASRFSVSTVGRCQSTSTRASVSVPALSIPQPKQRNSSTYVLRPISPISTFHAGSTAVSRNTTASTVSAPPRSRASSPQPPMPAVVADPKRGRRARVPSPEDDQRQVHARSRSATSSLCNTMASPPPVLPLPPVPTVPPPVVRLLPRPPGL</sequence>
<feature type="compositionally biased region" description="Polar residues" evidence="1">
    <location>
        <begin position="611"/>
        <end position="621"/>
    </location>
</feature>
<dbReference type="InterPro" id="IPR040410">
    <property type="entry name" value="UPF0658_Golgi"/>
</dbReference>
<reference evidence="4" key="1">
    <citation type="submission" date="2024-06" db="EMBL/GenBank/DDBJ databases">
        <title>Multi-omics analyses provide insights into the biosynthesis of the anticancer antibiotic pleurotin in Hohenbuehelia grisea.</title>
        <authorList>
            <person name="Weaver J.A."/>
            <person name="Alberti F."/>
        </authorList>
    </citation>
    <scope>NUCLEOTIDE SEQUENCE [LARGE SCALE GENOMIC DNA]</scope>
    <source>
        <strain evidence="4">T-177</strain>
    </source>
</reference>
<dbReference type="PANTHER" id="PTHR34391">
    <property type="entry name" value="UPF0658 GOLGI APPARATUS MEMBRANE PROTEIN C1952.10C-RELATED"/>
    <property type="match status" value="1"/>
</dbReference>
<keyword evidence="2" id="KW-0812">Transmembrane</keyword>
<protein>
    <submittedName>
        <fullName evidence="3">Uncharacterized protein</fullName>
    </submittedName>
</protein>
<dbReference type="PANTHER" id="PTHR34391:SF2">
    <property type="entry name" value="TRP C-TERMINAL DOMAIN-CONTAINING PROTEIN"/>
    <property type="match status" value="1"/>
</dbReference>
<evidence type="ECO:0000313" key="3">
    <source>
        <dbReference type="EMBL" id="KAL0952724.1"/>
    </source>
</evidence>
<keyword evidence="4" id="KW-1185">Reference proteome</keyword>
<name>A0ABR3JAP7_9AGAR</name>
<accession>A0ABR3JAP7</accession>
<evidence type="ECO:0000256" key="1">
    <source>
        <dbReference type="SAM" id="MobiDB-lite"/>
    </source>
</evidence>
<feature type="transmembrane region" description="Helical" evidence="2">
    <location>
        <begin position="382"/>
        <end position="402"/>
    </location>
</feature>
<comment type="caution">
    <text evidence="3">The sequence shown here is derived from an EMBL/GenBank/DDBJ whole genome shotgun (WGS) entry which is preliminary data.</text>
</comment>
<proteinExistence type="predicted"/>
<feature type="transmembrane region" description="Helical" evidence="2">
    <location>
        <begin position="213"/>
        <end position="230"/>
    </location>
</feature>
<feature type="transmembrane region" description="Helical" evidence="2">
    <location>
        <begin position="414"/>
        <end position="438"/>
    </location>
</feature>
<organism evidence="3 4">
    <name type="scientific">Hohenbuehelia grisea</name>
    <dbReference type="NCBI Taxonomy" id="104357"/>
    <lineage>
        <taxon>Eukaryota</taxon>
        <taxon>Fungi</taxon>
        <taxon>Dikarya</taxon>
        <taxon>Basidiomycota</taxon>
        <taxon>Agaricomycotina</taxon>
        <taxon>Agaricomycetes</taxon>
        <taxon>Agaricomycetidae</taxon>
        <taxon>Agaricales</taxon>
        <taxon>Pleurotineae</taxon>
        <taxon>Pleurotaceae</taxon>
        <taxon>Hohenbuehelia</taxon>
    </lineage>
</organism>